<sequence>MPTSRRLPPPPAAFRPLGGPLQHAVPYASDAAARLEQRAQDGLAALRGTVRDSPAGWLALAFGLGILLASRRAR</sequence>
<keyword evidence="2" id="KW-1133">Transmembrane helix</keyword>
<gene>
    <name evidence="3" type="ORF">BKE38_16720</name>
</gene>
<feature type="region of interest" description="Disordered" evidence="1">
    <location>
        <begin position="1"/>
        <end position="20"/>
    </location>
</feature>
<evidence type="ECO:0000313" key="4">
    <source>
        <dbReference type="Proteomes" id="UP000188879"/>
    </source>
</evidence>
<organism evidence="3 4">
    <name type="scientific">Teichococcus deserti</name>
    <dbReference type="NCBI Taxonomy" id="1817963"/>
    <lineage>
        <taxon>Bacteria</taxon>
        <taxon>Pseudomonadati</taxon>
        <taxon>Pseudomonadota</taxon>
        <taxon>Alphaproteobacteria</taxon>
        <taxon>Acetobacterales</taxon>
        <taxon>Roseomonadaceae</taxon>
        <taxon>Roseomonas</taxon>
    </lineage>
</organism>
<keyword evidence="2" id="KW-0472">Membrane</keyword>
<accession>A0A1V2GZQ7</accession>
<keyword evidence="2" id="KW-0812">Transmembrane</keyword>
<proteinExistence type="predicted"/>
<dbReference type="AlphaFoldDB" id="A0A1V2GZQ7"/>
<evidence type="ECO:0000256" key="1">
    <source>
        <dbReference type="SAM" id="MobiDB-lite"/>
    </source>
</evidence>
<protein>
    <submittedName>
        <fullName evidence="3">Uncharacterized protein</fullName>
    </submittedName>
</protein>
<dbReference type="RefSeq" id="WP_076958462.1">
    <property type="nucleotide sequence ID" value="NZ_MLCO01000173.1"/>
</dbReference>
<dbReference type="Proteomes" id="UP000188879">
    <property type="component" value="Unassembled WGS sequence"/>
</dbReference>
<comment type="caution">
    <text evidence="3">The sequence shown here is derived from an EMBL/GenBank/DDBJ whole genome shotgun (WGS) entry which is preliminary data.</text>
</comment>
<feature type="transmembrane region" description="Helical" evidence="2">
    <location>
        <begin position="54"/>
        <end position="70"/>
    </location>
</feature>
<dbReference type="EMBL" id="MLCO01000173">
    <property type="protein sequence ID" value="ONG51080.1"/>
    <property type="molecule type" value="Genomic_DNA"/>
</dbReference>
<evidence type="ECO:0000313" key="3">
    <source>
        <dbReference type="EMBL" id="ONG51080.1"/>
    </source>
</evidence>
<keyword evidence="4" id="KW-1185">Reference proteome</keyword>
<reference evidence="3 4" key="1">
    <citation type="submission" date="2016-10" db="EMBL/GenBank/DDBJ databases">
        <title>Draft Genome sequence of Roseomonas sp. strain M3.</title>
        <authorList>
            <person name="Subhash Y."/>
            <person name="Lee S."/>
        </authorList>
    </citation>
    <scope>NUCLEOTIDE SEQUENCE [LARGE SCALE GENOMIC DNA]</scope>
    <source>
        <strain evidence="3 4">M3</strain>
    </source>
</reference>
<name>A0A1V2GZQ7_9PROT</name>
<evidence type="ECO:0000256" key="2">
    <source>
        <dbReference type="SAM" id="Phobius"/>
    </source>
</evidence>